<comment type="caution">
    <text evidence="2">The sequence shown here is derived from an EMBL/GenBank/DDBJ whole genome shotgun (WGS) entry which is preliminary data.</text>
</comment>
<accession>X1BEQ2</accession>
<reference evidence="2" key="1">
    <citation type="journal article" date="2014" name="Front. Microbiol.">
        <title>High frequency of phylogenetically diverse reductive dehalogenase-homologous genes in deep subseafloor sedimentary metagenomes.</title>
        <authorList>
            <person name="Kawai M."/>
            <person name="Futagami T."/>
            <person name="Toyoda A."/>
            <person name="Takaki Y."/>
            <person name="Nishi S."/>
            <person name="Hori S."/>
            <person name="Arai W."/>
            <person name="Tsubouchi T."/>
            <person name="Morono Y."/>
            <person name="Uchiyama I."/>
            <person name="Ito T."/>
            <person name="Fujiyama A."/>
            <person name="Inagaki F."/>
            <person name="Takami H."/>
        </authorList>
    </citation>
    <scope>NUCLEOTIDE SEQUENCE</scope>
    <source>
        <strain evidence="2">Expedition CK06-06</strain>
    </source>
</reference>
<keyword evidence="1" id="KW-1133">Transmembrane helix</keyword>
<gene>
    <name evidence="2" type="ORF">S01H4_35932</name>
</gene>
<evidence type="ECO:0000313" key="2">
    <source>
        <dbReference type="EMBL" id="GAG82603.1"/>
    </source>
</evidence>
<name>X1BEQ2_9ZZZZ</name>
<keyword evidence="1" id="KW-0472">Membrane</keyword>
<dbReference type="EMBL" id="BART01019157">
    <property type="protein sequence ID" value="GAG82603.1"/>
    <property type="molecule type" value="Genomic_DNA"/>
</dbReference>
<organism evidence="2">
    <name type="scientific">marine sediment metagenome</name>
    <dbReference type="NCBI Taxonomy" id="412755"/>
    <lineage>
        <taxon>unclassified sequences</taxon>
        <taxon>metagenomes</taxon>
        <taxon>ecological metagenomes</taxon>
    </lineage>
</organism>
<keyword evidence="1" id="KW-0812">Transmembrane</keyword>
<proteinExistence type="predicted"/>
<dbReference type="AlphaFoldDB" id="X1BEQ2"/>
<feature type="non-terminal residue" evidence="2">
    <location>
        <position position="163"/>
    </location>
</feature>
<sequence length="163" mass="18167">MKKLQFNKKLKLVPLFIFLFIGGVALGAILYSNVITQTINLHSTETRIDLAVVDPSDTDVYNGDGVSSVVSMNLLDVDFIDTPFVLNIIWEHEDTQPDYANGDIRMNITIVDENSTILVEASFGEGSGNFWLPHGNFSIMSDPFYFGGFDEVMTFDNELNGIM</sequence>
<feature type="transmembrane region" description="Helical" evidence="1">
    <location>
        <begin position="12"/>
        <end position="31"/>
    </location>
</feature>
<evidence type="ECO:0000256" key="1">
    <source>
        <dbReference type="SAM" id="Phobius"/>
    </source>
</evidence>
<protein>
    <submittedName>
        <fullName evidence="2">Uncharacterized protein</fullName>
    </submittedName>
</protein>